<evidence type="ECO:0000313" key="2">
    <source>
        <dbReference type="Proteomes" id="UP000320390"/>
    </source>
</evidence>
<evidence type="ECO:0000313" key="1">
    <source>
        <dbReference type="EMBL" id="QDV07922.1"/>
    </source>
</evidence>
<dbReference type="PANTHER" id="PTHR43737">
    <property type="entry name" value="BLL7424 PROTEIN"/>
    <property type="match status" value="1"/>
</dbReference>
<dbReference type="PROSITE" id="PS51318">
    <property type="entry name" value="TAT"/>
    <property type="match status" value="1"/>
</dbReference>
<dbReference type="InterPro" id="IPR010869">
    <property type="entry name" value="DUF1501"/>
</dbReference>
<evidence type="ECO:0008006" key="3">
    <source>
        <dbReference type="Google" id="ProtNLM"/>
    </source>
</evidence>
<name>A0A518EUZ9_9BACT</name>
<dbReference type="RefSeq" id="WP_145199667.1">
    <property type="nucleotide sequence ID" value="NZ_CP036434.1"/>
</dbReference>
<dbReference type="EMBL" id="CP036434">
    <property type="protein sequence ID" value="QDV07922.1"/>
    <property type="molecule type" value="Genomic_DNA"/>
</dbReference>
<dbReference type="PANTHER" id="PTHR43737:SF1">
    <property type="entry name" value="DUF1501 DOMAIN-CONTAINING PROTEIN"/>
    <property type="match status" value="1"/>
</dbReference>
<organism evidence="1 2">
    <name type="scientific">Saltatorellus ferox</name>
    <dbReference type="NCBI Taxonomy" id="2528018"/>
    <lineage>
        <taxon>Bacteria</taxon>
        <taxon>Pseudomonadati</taxon>
        <taxon>Planctomycetota</taxon>
        <taxon>Planctomycetia</taxon>
        <taxon>Planctomycetia incertae sedis</taxon>
        <taxon>Saltatorellus</taxon>
    </lineage>
</organism>
<dbReference type="AlphaFoldDB" id="A0A518EUZ9"/>
<reference evidence="1 2" key="1">
    <citation type="submission" date="2019-02" db="EMBL/GenBank/DDBJ databases">
        <title>Deep-cultivation of Planctomycetes and their phenomic and genomic characterization uncovers novel biology.</title>
        <authorList>
            <person name="Wiegand S."/>
            <person name="Jogler M."/>
            <person name="Boedeker C."/>
            <person name="Pinto D."/>
            <person name="Vollmers J."/>
            <person name="Rivas-Marin E."/>
            <person name="Kohn T."/>
            <person name="Peeters S.H."/>
            <person name="Heuer A."/>
            <person name="Rast P."/>
            <person name="Oberbeckmann S."/>
            <person name="Bunk B."/>
            <person name="Jeske O."/>
            <person name="Meyerdierks A."/>
            <person name="Storesund J.E."/>
            <person name="Kallscheuer N."/>
            <person name="Luecker S."/>
            <person name="Lage O.M."/>
            <person name="Pohl T."/>
            <person name="Merkel B.J."/>
            <person name="Hornburger P."/>
            <person name="Mueller R.-W."/>
            <person name="Bruemmer F."/>
            <person name="Labrenz M."/>
            <person name="Spormann A.M."/>
            <person name="Op den Camp H."/>
            <person name="Overmann J."/>
            <person name="Amann R."/>
            <person name="Jetten M.S.M."/>
            <person name="Mascher T."/>
            <person name="Medema M.H."/>
            <person name="Devos D.P."/>
            <person name="Kaster A.-K."/>
            <person name="Ovreas L."/>
            <person name="Rohde M."/>
            <person name="Galperin M.Y."/>
            <person name="Jogler C."/>
        </authorList>
    </citation>
    <scope>NUCLEOTIDE SEQUENCE [LARGE SCALE GENOMIC DNA]</scope>
    <source>
        <strain evidence="1 2">Poly30</strain>
    </source>
</reference>
<sequence>MKDRPISAPTRRDFLRWAAGGAASTTAFSALSSGPLFAAAAQGGGGYKALVVLYLAGGNDSFNLIVPTDSSAYNEYATSRQNLAVPLNDLLDIAPATSDGHTYGLHPAVPELRDLFDAGRLAISVNTGNLVRPVTRAEYQASSVALPPRLFSHNDQQAQSMRVRADDGGAIGWGGALADHQAYLNGVTSLSPSITVAGSTPMLTGAATQAYHLGTSGSVSLGGFNGNTGAAIQATFDALRGQGHTNLYQRQFAQTRAEAIELDGVISAALGAQTTLQTEFPAESKVSPQLKMVAKMIQAQATLGMERQVFFVRMGGFDTHAGQLEDQPVLYADISASVAAFQAAMAELLMENQVTLAVVSEFGRTLSSNGQGTDHGWGGHFLAVGGAVAGGDLYGTMPSFALEGADDAGSGRMIPSQGTDQFAATLARWFGVPDIELAVMFPNLGNFATNHLGFMG</sequence>
<keyword evidence="2" id="KW-1185">Reference proteome</keyword>
<accession>A0A518EUZ9</accession>
<dbReference type="InterPro" id="IPR006311">
    <property type="entry name" value="TAT_signal"/>
</dbReference>
<dbReference type="Pfam" id="PF07394">
    <property type="entry name" value="DUF1501"/>
    <property type="match status" value="1"/>
</dbReference>
<dbReference type="OrthoDB" id="9779968at2"/>
<dbReference type="Proteomes" id="UP000320390">
    <property type="component" value="Chromosome"/>
</dbReference>
<proteinExistence type="predicted"/>
<protein>
    <recommendedName>
        <fullName evidence="3">DUF1501 domain-containing protein</fullName>
    </recommendedName>
</protein>
<gene>
    <name evidence="1" type="ORF">Poly30_34570</name>
</gene>